<keyword evidence="2" id="KW-0496">Mitochondrion</keyword>
<proteinExistence type="predicted"/>
<organism evidence="4 5">
    <name type="scientific">Terfezia boudieri ATCC MYA-4762</name>
    <dbReference type="NCBI Taxonomy" id="1051890"/>
    <lineage>
        <taxon>Eukaryota</taxon>
        <taxon>Fungi</taxon>
        <taxon>Dikarya</taxon>
        <taxon>Ascomycota</taxon>
        <taxon>Pezizomycotina</taxon>
        <taxon>Pezizomycetes</taxon>
        <taxon>Pezizales</taxon>
        <taxon>Pezizaceae</taxon>
        <taxon>Terfezia</taxon>
    </lineage>
</organism>
<evidence type="ECO:0000313" key="4">
    <source>
        <dbReference type="EMBL" id="RPB28942.1"/>
    </source>
</evidence>
<dbReference type="PANTHER" id="PTHR28133">
    <property type="entry name" value="REQUIRED FOR RESPIRATORY GROWTH PROTEIN 7, MITOCHONDRIAL"/>
    <property type="match status" value="1"/>
</dbReference>
<evidence type="ECO:0000256" key="1">
    <source>
        <dbReference type="ARBA" id="ARBA00004173"/>
    </source>
</evidence>
<comment type="subcellular location">
    <subcellularLocation>
        <location evidence="1">Mitochondrion</location>
    </subcellularLocation>
</comment>
<evidence type="ECO:0000313" key="5">
    <source>
        <dbReference type="Proteomes" id="UP000267821"/>
    </source>
</evidence>
<dbReference type="InParanoid" id="A0A3N4M852"/>
<dbReference type="OrthoDB" id="20734at2759"/>
<reference evidence="4 5" key="1">
    <citation type="journal article" date="2018" name="Nat. Ecol. Evol.">
        <title>Pezizomycetes genomes reveal the molecular basis of ectomycorrhizal truffle lifestyle.</title>
        <authorList>
            <person name="Murat C."/>
            <person name="Payen T."/>
            <person name="Noel B."/>
            <person name="Kuo A."/>
            <person name="Morin E."/>
            <person name="Chen J."/>
            <person name="Kohler A."/>
            <person name="Krizsan K."/>
            <person name="Balestrini R."/>
            <person name="Da Silva C."/>
            <person name="Montanini B."/>
            <person name="Hainaut M."/>
            <person name="Levati E."/>
            <person name="Barry K.W."/>
            <person name="Belfiori B."/>
            <person name="Cichocki N."/>
            <person name="Clum A."/>
            <person name="Dockter R.B."/>
            <person name="Fauchery L."/>
            <person name="Guy J."/>
            <person name="Iotti M."/>
            <person name="Le Tacon F."/>
            <person name="Lindquist E.A."/>
            <person name="Lipzen A."/>
            <person name="Malagnac F."/>
            <person name="Mello A."/>
            <person name="Molinier V."/>
            <person name="Miyauchi S."/>
            <person name="Poulain J."/>
            <person name="Riccioni C."/>
            <person name="Rubini A."/>
            <person name="Sitrit Y."/>
            <person name="Splivallo R."/>
            <person name="Traeger S."/>
            <person name="Wang M."/>
            <person name="Zifcakova L."/>
            <person name="Wipf D."/>
            <person name="Zambonelli A."/>
            <person name="Paolocci F."/>
            <person name="Nowrousian M."/>
            <person name="Ottonello S."/>
            <person name="Baldrian P."/>
            <person name="Spatafora J.W."/>
            <person name="Henrissat B."/>
            <person name="Nagy L.G."/>
            <person name="Aury J.M."/>
            <person name="Wincker P."/>
            <person name="Grigoriev I.V."/>
            <person name="Bonfante P."/>
            <person name="Martin F.M."/>
        </authorList>
    </citation>
    <scope>NUCLEOTIDE SEQUENCE [LARGE SCALE GENOMIC DNA]</scope>
    <source>
        <strain evidence="4 5">ATCC MYA-4762</strain>
    </source>
</reference>
<evidence type="ECO:0008006" key="6">
    <source>
        <dbReference type="Google" id="ProtNLM"/>
    </source>
</evidence>
<dbReference type="Pfam" id="PF10356">
    <property type="entry name" value="RRG7"/>
    <property type="match status" value="1"/>
</dbReference>
<dbReference type="AlphaFoldDB" id="A0A3N4M852"/>
<feature type="compositionally biased region" description="Basic residues" evidence="3">
    <location>
        <begin position="270"/>
        <end position="292"/>
    </location>
</feature>
<keyword evidence="5" id="KW-1185">Reference proteome</keyword>
<accession>A0A3N4M852</accession>
<evidence type="ECO:0000256" key="3">
    <source>
        <dbReference type="SAM" id="MobiDB-lite"/>
    </source>
</evidence>
<protein>
    <recommendedName>
        <fullName evidence="6">Required for respiratory growth protein 7, mitochondrial</fullName>
    </recommendedName>
</protein>
<name>A0A3N4M852_9PEZI</name>
<dbReference type="EMBL" id="ML121528">
    <property type="protein sequence ID" value="RPB28942.1"/>
    <property type="molecule type" value="Genomic_DNA"/>
</dbReference>
<feature type="region of interest" description="Disordered" evidence="3">
    <location>
        <begin position="270"/>
        <end position="301"/>
    </location>
</feature>
<dbReference type="InterPro" id="IPR018828">
    <property type="entry name" value="RRG7"/>
</dbReference>
<gene>
    <name evidence="4" type="ORF">L211DRAFT_249411</name>
</gene>
<dbReference type="Proteomes" id="UP000267821">
    <property type="component" value="Unassembled WGS sequence"/>
</dbReference>
<evidence type="ECO:0000256" key="2">
    <source>
        <dbReference type="ARBA" id="ARBA00023128"/>
    </source>
</evidence>
<sequence>MLLRTLLTSPCRASLCRIITPSCYACPYSQLADLGKSRDRHHDLASFKYYAESTGLDPTSTVYRGTVYEYIVSNTLFHKNMNLIRTGGKSDRGIDLRGEWHIPLPPTVHPTPPHPDSDSRLSEPPITRTKAIRIIVQCKGHTTVPLGPNIVRELSGTLAYELSTTIGFLASMYPCTNGARNAIRFIQKPMGYACISEKGVVKQLVWNRLASELLGSGMGVGVRYTNLEVGQTGGDGELEQEAVLVFNGEIVDGLLMKEFEVERPLPKKVRKLMQKEARKKSSKSKKSSKKLSKKELKKESI</sequence>
<dbReference type="GO" id="GO:0005739">
    <property type="term" value="C:mitochondrion"/>
    <property type="evidence" value="ECO:0007669"/>
    <property type="project" value="UniProtKB-SubCell"/>
</dbReference>
<dbReference type="PANTHER" id="PTHR28133:SF1">
    <property type="entry name" value="REQUIRED FOR RESPIRATORY GROWTH PROTEIN 7, MITOCHONDRIAL"/>
    <property type="match status" value="1"/>
</dbReference>